<dbReference type="InterPro" id="IPR034751">
    <property type="entry name" value="Yippee"/>
</dbReference>
<feature type="domain" description="Yippee" evidence="1">
    <location>
        <begin position="74"/>
        <end position="175"/>
    </location>
</feature>
<proteinExistence type="predicted"/>
<dbReference type="GeneID" id="121215555"/>
<accession>A0ABM2ZUD9</accession>
<evidence type="ECO:0000259" key="1">
    <source>
        <dbReference type="PROSITE" id="PS51792"/>
    </source>
</evidence>
<dbReference type="Proteomes" id="UP000818029">
    <property type="component" value="Chromosome D03"/>
</dbReference>
<gene>
    <name evidence="3" type="primary">LOC121215555</name>
</gene>
<evidence type="ECO:0000313" key="2">
    <source>
        <dbReference type="Proteomes" id="UP000818029"/>
    </source>
</evidence>
<dbReference type="RefSeq" id="XP_040946264.1">
    <property type="nucleotide sequence ID" value="XM_041090330.1"/>
</dbReference>
<name>A0ABM2ZUD9_GOSHI</name>
<reference evidence="3" key="2">
    <citation type="submission" date="2025-08" db="UniProtKB">
        <authorList>
            <consortium name="RefSeq"/>
        </authorList>
    </citation>
    <scope>IDENTIFICATION</scope>
</reference>
<organism evidence="2 3">
    <name type="scientific">Gossypium hirsutum</name>
    <name type="common">Upland cotton</name>
    <name type="synonym">Gossypium mexicanum</name>
    <dbReference type="NCBI Taxonomy" id="3635"/>
    <lineage>
        <taxon>Eukaryota</taxon>
        <taxon>Viridiplantae</taxon>
        <taxon>Streptophyta</taxon>
        <taxon>Embryophyta</taxon>
        <taxon>Tracheophyta</taxon>
        <taxon>Spermatophyta</taxon>
        <taxon>Magnoliopsida</taxon>
        <taxon>eudicotyledons</taxon>
        <taxon>Gunneridae</taxon>
        <taxon>Pentapetalae</taxon>
        <taxon>rosids</taxon>
        <taxon>malvids</taxon>
        <taxon>Malvales</taxon>
        <taxon>Malvaceae</taxon>
        <taxon>Malvoideae</taxon>
        <taxon>Gossypium</taxon>
    </lineage>
</organism>
<dbReference type="PROSITE" id="PS51792">
    <property type="entry name" value="YIPPEE"/>
    <property type="match status" value="1"/>
</dbReference>
<protein>
    <submittedName>
        <fullName evidence="3">Uncharacterized protein isoform X1</fullName>
    </submittedName>
</protein>
<keyword evidence="2" id="KW-1185">Reference proteome</keyword>
<reference evidence="2" key="1">
    <citation type="journal article" date="2020" name="Nat. Genet.">
        <title>Genomic diversifications of five Gossypium allopolyploid species and their impact on cotton improvement.</title>
        <authorList>
            <person name="Chen Z.J."/>
            <person name="Sreedasyam A."/>
            <person name="Ando A."/>
            <person name="Song Q."/>
            <person name="De Santiago L.M."/>
            <person name="Hulse-Kemp A.M."/>
            <person name="Ding M."/>
            <person name="Ye W."/>
            <person name="Kirkbride R.C."/>
            <person name="Jenkins J."/>
            <person name="Plott C."/>
            <person name="Lovell J."/>
            <person name="Lin Y.M."/>
            <person name="Vaughn R."/>
            <person name="Liu B."/>
            <person name="Simpson S."/>
            <person name="Scheffler B.E."/>
            <person name="Wen L."/>
            <person name="Saski C.A."/>
            <person name="Grover C.E."/>
            <person name="Hu G."/>
            <person name="Conover J.L."/>
            <person name="Carlson J.W."/>
            <person name="Shu S."/>
            <person name="Boston L.B."/>
            <person name="Williams M."/>
            <person name="Peterson D.G."/>
            <person name="McGee K."/>
            <person name="Jones D.C."/>
            <person name="Wendel J.F."/>
            <person name="Stelly D.M."/>
            <person name="Grimwood J."/>
            <person name="Schmutz J."/>
        </authorList>
    </citation>
    <scope>NUCLEOTIDE SEQUENCE [LARGE SCALE GENOMIC DNA]</scope>
    <source>
        <strain evidence="2">cv. TM-1</strain>
    </source>
</reference>
<sequence length="175" mass="20526">MYLSAFILFLYIYSPRNHSFSFLLPLSIAFPSIPRRTLLYPFGKLITAAEQSILIMSFVDSPDNVRYEMNDQNRFYLCRHCRNHIVTKNNLIRYVTGTEPGYLCENVVNVGMDPVRTWRYLDDVAVLNVRCNDCHRHIGERFYTTAERRYLLHPDELLYWDGSRLHPAPTQNGTA</sequence>
<evidence type="ECO:0000313" key="3">
    <source>
        <dbReference type="RefSeq" id="XP_040946264.1"/>
    </source>
</evidence>